<keyword evidence="6" id="KW-0170">Cobalt</keyword>
<keyword evidence="3" id="KW-0479">Metal-binding</keyword>
<keyword evidence="5 9" id="KW-0456">Lyase</keyword>
<dbReference type="InterPro" id="IPR030963">
    <property type="entry name" value="DHQ_synth_fam"/>
</dbReference>
<dbReference type="Pfam" id="PF01761">
    <property type="entry name" value="DHQ_synthase"/>
    <property type="match status" value="1"/>
</dbReference>
<dbReference type="GO" id="GO:0003856">
    <property type="term" value="F:3-dehydroquinate synthase activity"/>
    <property type="evidence" value="ECO:0007669"/>
    <property type="project" value="UniProtKB-EC"/>
</dbReference>
<dbReference type="InterPro" id="IPR030957">
    <property type="entry name" value="Put_AroB"/>
</dbReference>
<evidence type="ECO:0000313" key="9">
    <source>
        <dbReference type="EMBL" id="ABD68981.1"/>
    </source>
</evidence>
<evidence type="ECO:0000256" key="2">
    <source>
        <dbReference type="ARBA" id="ARBA00001941"/>
    </source>
</evidence>
<dbReference type="Gene3D" id="3.40.50.1970">
    <property type="match status" value="1"/>
</dbReference>
<keyword evidence="10" id="KW-1185">Reference proteome</keyword>
<dbReference type="EC" id="4.2.3.4" evidence="9"/>
<evidence type="ECO:0000259" key="8">
    <source>
        <dbReference type="Pfam" id="PF24621"/>
    </source>
</evidence>
<comment type="cofactor">
    <cofactor evidence="1">
        <name>NAD(+)</name>
        <dbReference type="ChEBI" id="CHEBI:57540"/>
    </cofactor>
</comment>
<protein>
    <submittedName>
        <fullName evidence="9">3-dehydroquinate synthase</fullName>
        <ecNumber evidence="9">4.2.3.4</ecNumber>
    </submittedName>
</protein>
<accession>Q21Z22</accession>
<dbReference type="InterPro" id="IPR056179">
    <property type="entry name" value="DHQS_C"/>
</dbReference>
<evidence type="ECO:0000256" key="5">
    <source>
        <dbReference type="ARBA" id="ARBA00023239"/>
    </source>
</evidence>
<dbReference type="Gene3D" id="1.20.1090.10">
    <property type="entry name" value="Dehydroquinate synthase-like - alpha domain"/>
    <property type="match status" value="1"/>
</dbReference>
<evidence type="ECO:0000256" key="1">
    <source>
        <dbReference type="ARBA" id="ARBA00001911"/>
    </source>
</evidence>
<dbReference type="PIRSF" id="PIRSF001455">
    <property type="entry name" value="DHQ_synth"/>
    <property type="match status" value="1"/>
</dbReference>
<evidence type="ECO:0000256" key="3">
    <source>
        <dbReference type="ARBA" id="ARBA00022723"/>
    </source>
</evidence>
<comment type="cofactor">
    <cofactor evidence="2">
        <name>Co(2+)</name>
        <dbReference type="ChEBI" id="CHEBI:48828"/>
    </cofactor>
</comment>
<dbReference type="GO" id="GO:0009073">
    <property type="term" value="P:aromatic amino acid family biosynthetic process"/>
    <property type="evidence" value="ECO:0007669"/>
    <property type="project" value="InterPro"/>
</dbReference>
<dbReference type="Pfam" id="PF24621">
    <property type="entry name" value="DHQS_C"/>
    <property type="match status" value="1"/>
</dbReference>
<dbReference type="EMBL" id="CP000267">
    <property type="protein sequence ID" value="ABD68981.1"/>
    <property type="molecule type" value="Genomic_DNA"/>
</dbReference>
<dbReference type="InterPro" id="IPR050071">
    <property type="entry name" value="Dehydroquinate_synthase"/>
</dbReference>
<dbReference type="PANTHER" id="PTHR43622:SF1">
    <property type="entry name" value="3-DEHYDROQUINATE SYNTHASE"/>
    <property type="match status" value="1"/>
</dbReference>
<feature type="domain" description="3-dehydroquinate synthase C-terminal" evidence="8">
    <location>
        <begin position="174"/>
        <end position="315"/>
    </location>
</feature>
<reference evidence="10" key="1">
    <citation type="submission" date="2006-02" db="EMBL/GenBank/DDBJ databases">
        <title>Complete sequence of chromosome of Rhodoferax ferrireducens DSM 15236.</title>
        <authorList>
            <person name="Copeland A."/>
            <person name="Lucas S."/>
            <person name="Lapidus A."/>
            <person name="Barry K."/>
            <person name="Detter J.C."/>
            <person name="Glavina del Rio T."/>
            <person name="Hammon N."/>
            <person name="Israni S."/>
            <person name="Pitluck S."/>
            <person name="Brettin T."/>
            <person name="Bruce D."/>
            <person name="Han C."/>
            <person name="Tapia R."/>
            <person name="Gilna P."/>
            <person name="Kiss H."/>
            <person name="Schmutz J."/>
            <person name="Larimer F."/>
            <person name="Land M."/>
            <person name="Kyrpides N."/>
            <person name="Ivanova N."/>
            <person name="Richardson P."/>
        </authorList>
    </citation>
    <scope>NUCLEOTIDE SEQUENCE [LARGE SCALE GENOMIC DNA]</scope>
    <source>
        <strain evidence="10">ATCC BAA-621 / DSM 15236 / T118</strain>
    </source>
</reference>
<proteinExistence type="predicted"/>
<dbReference type="OrthoDB" id="9806583at2"/>
<keyword evidence="4" id="KW-0520">NAD</keyword>
<sequence length="356" mass="39194">MSDELIIQSHKGSYAVNFNESLLDDVTELFENTPHFLIDANVARLYKIELASVINHPKVIVIEATEENKSIERVIPVIARLVANKARRGDTLVAIGGGIIQDITCFIASTLLRGMAWRFVPTTLLAQADSCIGSKSSINLGATKNILGTFNPPEKIHLCSKFLDTLDQKDIYSGVGEILKVHAIAGKETFDLLAATYDQLFTDRAVLRRYIGSALRIKQKYIELDEFDRGIRNIFNYGHSFGHAIESATNFGVPHGIAVAMGMDMANAIASGRGLTSIETYQRMHGVLKKNYASYASANIQTDALMTALMKDKKNTATQLVLILPIGNDAEIQRVEVVADEQFGDQCEVFLKALNK</sequence>
<dbReference type="GO" id="GO:0046872">
    <property type="term" value="F:metal ion binding"/>
    <property type="evidence" value="ECO:0007669"/>
    <property type="project" value="UniProtKB-KW"/>
</dbReference>
<dbReference type="STRING" id="338969.Rfer_1247"/>
<dbReference type="NCBIfam" id="TIGR04425">
    <property type="entry name" value="P_lya_rel_AroB"/>
    <property type="match status" value="1"/>
</dbReference>
<dbReference type="SUPFAM" id="SSF56796">
    <property type="entry name" value="Dehydroquinate synthase-like"/>
    <property type="match status" value="1"/>
</dbReference>
<feature type="domain" description="3-dehydroquinate synthase N-terminal" evidence="7">
    <location>
        <begin position="60"/>
        <end position="171"/>
    </location>
</feature>
<dbReference type="eggNOG" id="COG0337">
    <property type="taxonomic scope" value="Bacteria"/>
</dbReference>
<dbReference type="AlphaFoldDB" id="Q21Z22"/>
<name>Q21Z22_ALBFT</name>
<organism evidence="9 10">
    <name type="scientific">Albidiferax ferrireducens (strain ATCC BAA-621 / DSM 15236 / T118)</name>
    <name type="common">Rhodoferax ferrireducens</name>
    <dbReference type="NCBI Taxonomy" id="338969"/>
    <lineage>
        <taxon>Bacteria</taxon>
        <taxon>Pseudomonadati</taxon>
        <taxon>Pseudomonadota</taxon>
        <taxon>Betaproteobacteria</taxon>
        <taxon>Burkholderiales</taxon>
        <taxon>Comamonadaceae</taxon>
        <taxon>Rhodoferax</taxon>
    </lineage>
</organism>
<dbReference type="RefSeq" id="WP_011463549.1">
    <property type="nucleotide sequence ID" value="NC_007908.1"/>
</dbReference>
<evidence type="ECO:0000259" key="7">
    <source>
        <dbReference type="Pfam" id="PF01761"/>
    </source>
</evidence>
<evidence type="ECO:0000313" key="10">
    <source>
        <dbReference type="Proteomes" id="UP000008332"/>
    </source>
</evidence>
<dbReference type="Proteomes" id="UP000008332">
    <property type="component" value="Chromosome"/>
</dbReference>
<dbReference type="CDD" id="cd08195">
    <property type="entry name" value="DHQS"/>
    <property type="match status" value="1"/>
</dbReference>
<dbReference type="PANTHER" id="PTHR43622">
    <property type="entry name" value="3-DEHYDROQUINATE SYNTHASE"/>
    <property type="match status" value="1"/>
</dbReference>
<dbReference type="InterPro" id="IPR030960">
    <property type="entry name" value="DHQS/DOIS_N"/>
</dbReference>
<evidence type="ECO:0000256" key="4">
    <source>
        <dbReference type="ARBA" id="ARBA00023027"/>
    </source>
</evidence>
<gene>
    <name evidence="9" type="ordered locus">Rfer_1247</name>
</gene>
<dbReference type="KEGG" id="rfr:Rfer_1247"/>
<dbReference type="HOGENOM" id="CLU_001201_0_1_4"/>
<evidence type="ECO:0000256" key="6">
    <source>
        <dbReference type="ARBA" id="ARBA00023285"/>
    </source>
</evidence>